<keyword evidence="1" id="KW-0812">Transmembrane</keyword>
<feature type="transmembrane region" description="Helical" evidence="1">
    <location>
        <begin position="152"/>
        <end position="173"/>
    </location>
</feature>
<evidence type="ECO:0000256" key="2">
    <source>
        <dbReference type="SAM" id="SignalP"/>
    </source>
</evidence>
<organism evidence="4 5">
    <name type="scientific">Nocardia vulneris</name>
    <dbReference type="NCBI Taxonomy" id="1141657"/>
    <lineage>
        <taxon>Bacteria</taxon>
        <taxon>Bacillati</taxon>
        <taxon>Actinomycetota</taxon>
        <taxon>Actinomycetes</taxon>
        <taxon>Mycobacteriales</taxon>
        <taxon>Nocardiaceae</taxon>
        <taxon>Nocardia</taxon>
    </lineage>
</organism>
<proteinExistence type="predicted"/>
<protein>
    <recommendedName>
        <fullName evidence="3">DUF8020 domain-containing protein</fullName>
    </recommendedName>
</protein>
<keyword evidence="1" id="KW-1133">Transmembrane helix</keyword>
<dbReference type="EMBL" id="JNFP01000109">
    <property type="protein sequence ID" value="KIA59524.1"/>
    <property type="molecule type" value="Genomic_DNA"/>
</dbReference>
<evidence type="ECO:0000313" key="4">
    <source>
        <dbReference type="EMBL" id="KIA59524.1"/>
    </source>
</evidence>
<feature type="domain" description="DUF8020" evidence="3">
    <location>
        <begin position="52"/>
        <end position="125"/>
    </location>
</feature>
<reference evidence="4 5" key="1">
    <citation type="journal article" date="2014" name="Int. J. Syst. Evol. Microbiol.">
        <title>Nocardia vulneris sp. nov., isolated from wounds of human patients in North America.</title>
        <authorList>
            <person name="Lasker B.A."/>
            <person name="Bell M."/>
            <person name="Klenk H.P."/>
            <person name="Sproer C."/>
            <person name="Schumann C."/>
            <person name="Schumann P."/>
            <person name="Brown J.M."/>
        </authorList>
    </citation>
    <scope>NUCLEOTIDE SEQUENCE [LARGE SCALE GENOMIC DNA]</scope>
    <source>
        <strain evidence="4 5">W9851</strain>
    </source>
</reference>
<evidence type="ECO:0000256" key="1">
    <source>
        <dbReference type="SAM" id="Phobius"/>
    </source>
</evidence>
<evidence type="ECO:0000313" key="5">
    <source>
        <dbReference type="Proteomes" id="UP000031364"/>
    </source>
</evidence>
<evidence type="ECO:0000259" key="3">
    <source>
        <dbReference type="Pfam" id="PF26059"/>
    </source>
</evidence>
<dbReference type="Proteomes" id="UP000031364">
    <property type="component" value="Unassembled WGS sequence"/>
</dbReference>
<keyword evidence="5" id="KW-1185">Reference proteome</keyword>
<sequence>MKYKKFAATAFLAIAATGVSAGTVYAAPSPVPPATQDQATTAPTVTGKDQGVDYALTLADAGKSLVTSVTGGAFTLAADKQSVTLQNAAGETVTSIPLTATAKGQQVEIAAAIADDAKQLTLTPQVQPSANAPVAAEFIGAQEWFFAELQRASLGALVGGLIGAAVGFLFFAVGIVPGAVLGALIGLAVAGGPSLLNAGIAYFSGQP</sequence>
<accession>A0ABR4Z397</accession>
<feature type="signal peptide" evidence="2">
    <location>
        <begin position="1"/>
        <end position="21"/>
    </location>
</feature>
<dbReference type="RefSeq" id="WP_043683120.1">
    <property type="nucleotide sequence ID" value="NZ_BDCI01000028.1"/>
</dbReference>
<feature type="transmembrane region" description="Helical" evidence="1">
    <location>
        <begin position="180"/>
        <end position="203"/>
    </location>
</feature>
<gene>
    <name evidence="4" type="ORF">FG87_42350</name>
</gene>
<dbReference type="Pfam" id="PF26059">
    <property type="entry name" value="DUF8020"/>
    <property type="match status" value="1"/>
</dbReference>
<comment type="caution">
    <text evidence="4">The sequence shown here is derived from an EMBL/GenBank/DDBJ whole genome shotgun (WGS) entry which is preliminary data.</text>
</comment>
<dbReference type="InterPro" id="IPR058333">
    <property type="entry name" value="DUF8020"/>
</dbReference>
<keyword evidence="1" id="KW-0472">Membrane</keyword>
<keyword evidence="2" id="KW-0732">Signal</keyword>
<feature type="chain" id="PRO_5045558125" description="DUF8020 domain-containing protein" evidence="2">
    <location>
        <begin position="22"/>
        <end position="207"/>
    </location>
</feature>
<name>A0ABR4Z397_9NOCA</name>